<keyword evidence="1" id="KW-1133">Transmembrane helix</keyword>
<comment type="caution">
    <text evidence="2">The sequence shown here is derived from an EMBL/GenBank/DDBJ whole genome shotgun (WGS) entry which is preliminary data.</text>
</comment>
<dbReference type="GeneID" id="78180692"/>
<sequence>MDKIRICEAMYALPGEVVVRRRKSLVLPAALFVAGVVLLVLNHVYGAELSNNMRSALVFLGGSLALAGMITLAARFFSAEGAPYYRAGRCYLRYDELYFERGLAAEVRECVAQGDAERLFALPHAQVPAVAVAVYRTPDNRFAAMQAFEYADLEYRPLTELRIADGREMQTVKN</sequence>
<organism evidence="2 3">
    <name type="scientific">Alistipes intestinihominis</name>
    <dbReference type="NCBI Taxonomy" id="3133172"/>
    <lineage>
        <taxon>Bacteria</taxon>
        <taxon>Pseudomonadati</taxon>
        <taxon>Bacteroidota</taxon>
        <taxon>Bacteroidia</taxon>
        <taxon>Bacteroidales</taxon>
        <taxon>Rikenellaceae</taxon>
        <taxon>Alistipes</taxon>
    </lineage>
</organism>
<reference evidence="2 3" key="1">
    <citation type="submission" date="2024-03" db="EMBL/GenBank/DDBJ databases">
        <title>Human intestinal bacterial collection.</title>
        <authorList>
            <person name="Pauvert C."/>
            <person name="Hitch T.C.A."/>
            <person name="Clavel T."/>
        </authorList>
    </citation>
    <scope>NUCLEOTIDE SEQUENCE [LARGE SCALE GENOMIC DNA]</scope>
    <source>
        <strain evidence="2 3">CLA-KB-H122</strain>
    </source>
</reference>
<dbReference type="RefSeq" id="WP_227901112.1">
    <property type="nucleotide sequence ID" value="NZ_JBBMFL010000007.1"/>
</dbReference>
<feature type="transmembrane region" description="Helical" evidence="1">
    <location>
        <begin position="57"/>
        <end position="77"/>
    </location>
</feature>
<name>A0ABV1GXV7_9BACT</name>
<keyword evidence="1" id="KW-0812">Transmembrane</keyword>
<dbReference type="Proteomes" id="UP001460202">
    <property type="component" value="Unassembled WGS sequence"/>
</dbReference>
<protein>
    <recommendedName>
        <fullName evidence="4">Transmembrane protein</fullName>
    </recommendedName>
</protein>
<keyword evidence="3" id="KW-1185">Reference proteome</keyword>
<gene>
    <name evidence="2" type="ORF">WMO46_07445</name>
</gene>
<evidence type="ECO:0000313" key="2">
    <source>
        <dbReference type="EMBL" id="MEQ2544778.1"/>
    </source>
</evidence>
<accession>A0ABV1GXV7</accession>
<evidence type="ECO:0000313" key="3">
    <source>
        <dbReference type="Proteomes" id="UP001460202"/>
    </source>
</evidence>
<evidence type="ECO:0000256" key="1">
    <source>
        <dbReference type="SAM" id="Phobius"/>
    </source>
</evidence>
<proteinExistence type="predicted"/>
<keyword evidence="1" id="KW-0472">Membrane</keyword>
<dbReference type="EMBL" id="JBBMFL010000007">
    <property type="protein sequence ID" value="MEQ2544778.1"/>
    <property type="molecule type" value="Genomic_DNA"/>
</dbReference>
<feature type="transmembrane region" description="Helical" evidence="1">
    <location>
        <begin position="25"/>
        <end position="45"/>
    </location>
</feature>
<evidence type="ECO:0008006" key="4">
    <source>
        <dbReference type="Google" id="ProtNLM"/>
    </source>
</evidence>